<accession>A0A7X6M1D6</accession>
<evidence type="ECO:0000313" key="4">
    <source>
        <dbReference type="Proteomes" id="UP000523447"/>
    </source>
</evidence>
<dbReference type="RefSeq" id="WP_051032205.1">
    <property type="nucleotide sequence ID" value="NZ_CAWPHS010000011.1"/>
</dbReference>
<organism evidence="3 4">
    <name type="scientific">Nocardia veterana</name>
    <dbReference type="NCBI Taxonomy" id="132249"/>
    <lineage>
        <taxon>Bacteria</taxon>
        <taxon>Bacillati</taxon>
        <taxon>Actinomycetota</taxon>
        <taxon>Actinomycetes</taxon>
        <taxon>Mycobacteriales</taxon>
        <taxon>Nocardiaceae</taxon>
        <taxon>Nocardia</taxon>
    </lineage>
</organism>
<dbReference type="SUPFAM" id="SSF47413">
    <property type="entry name" value="lambda repressor-like DNA-binding domains"/>
    <property type="match status" value="1"/>
</dbReference>
<reference evidence="3 4" key="1">
    <citation type="submission" date="2020-04" db="EMBL/GenBank/DDBJ databases">
        <title>MicrobeNet Type strains.</title>
        <authorList>
            <person name="Nicholson A.C."/>
        </authorList>
    </citation>
    <scope>NUCLEOTIDE SEQUENCE [LARGE SCALE GENOMIC DNA]</scope>
    <source>
        <strain evidence="3 4">DSM 44445</strain>
    </source>
</reference>
<dbReference type="InterPro" id="IPR043917">
    <property type="entry name" value="DUF5753"/>
</dbReference>
<evidence type="ECO:0000313" key="3">
    <source>
        <dbReference type="EMBL" id="NKY87537.1"/>
    </source>
</evidence>
<evidence type="ECO:0000259" key="2">
    <source>
        <dbReference type="SMART" id="SM00530"/>
    </source>
</evidence>
<feature type="region of interest" description="Disordered" evidence="1">
    <location>
        <begin position="288"/>
        <end position="315"/>
    </location>
</feature>
<dbReference type="Gene3D" id="1.10.260.40">
    <property type="entry name" value="lambda repressor-like DNA-binding domains"/>
    <property type="match status" value="1"/>
</dbReference>
<dbReference type="SMART" id="SM00530">
    <property type="entry name" value="HTH_XRE"/>
    <property type="match status" value="1"/>
</dbReference>
<dbReference type="AlphaFoldDB" id="A0A7X6M1D6"/>
<evidence type="ECO:0000256" key="1">
    <source>
        <dbReference type="SAM" id="MobiDB-lite"/>
    </source>
</evidence>
<dbReference type="GO" id="GO:0003677">
    <property type="term" value="F:DNA binding"/>
    <property type="evidence" value="ECO:0007669"/>
    <property type="project" value="InterPro"/>
</dbReference>
<dbReference type="Pfam" id="PF01381">
    <property type="entry name" value="HTH_3"/>
    <property type="match status" value="1"/>
</dbReference>
<dbReference type="InterPro" id="IPR001387">
    <property type="entry name" value="Cro/C1-type_HTH"/>
</dbReference>
<sequence>MATRTARGLLLGREINYMIRASGKSQAEAGQIIEVGQSRINSLIAGTGRISAGDLQLLAKQLGFSDEHYIQSLLELRRDKYRRGFWTTGHRRVYWEELRLLVDLEEQANRLRITESEIIPGLLQSESYIRALHANMSDAHTGVTVEDWVQARLERQRNLVKADAPEFHAVLSESCLRRRHGDPKGHVMIDQLRHLIDLSQRPNILIQILPFNTPVDGGGMEDRFTLIRVPSPGAAGDLELAVVEALGEIRYILDKPPVGAREALFARLSAAALSSEDSREFIDHIAREEPKCSPSSPPTTASKQRAARVGTHACG</sequence>
<proteinExistence type="predicted"/>
<dbReference type="Proteomes" id="UP000523447">
    <property type="component" value="Unassembled WGS sequence"/>
</dbReference>
<gene>
    <name evidence="3" type="ORF">HGA07_18100</name>
</gene>
<dbReference type="CDD" id="cd00093">
    <property type="entry name" value="HTH_XRE"/>
    <property type="match status" value="1"/>
</dbReference>
<protein>
    <submittedName>
        <fullName evidence="3">Helix-turn-helix transcriptional regulator</fullName>
    </submittedName>
</protein>
<dbReference type="EMBL" id="JAAXPE010000019">
    <property type="protein sequence ID" value="NKY87537.1"/>
    <property type="molecule type" value="Genomic_DNA"/>
</dbReference>
<keyword evidence="4" id="KW-1185">Reference proteome</keyword>
<name>A0A7X6M1D6_9NOCA</name>
<dbReference type="InterPro" id="IPR010982">
    <property type="entry name" value="Lambda_DNA-bd_dom_sf"/>
</dbReference>
<dbReference type="Pfam" id="PF19054">
    <property type="entry name" value="DUF5753"/>
    <property type="match status" value="1"/>
</dbReference>
<feature type="domain" description="HTH cro/C1-type" evidence="2">
    <location>
        <begin position="14"/>
        <end position="69"/>
    </location>
</feature>
<comment type="caution">
    <text evidence="3">The sequence shown here is derived from an EMBL/GenBank/DDBJ whole genome shotgun (WGS) entry which is preliminary data.</text>
</comment>